<evidence type="ECO:0008006" key="3">
    <source>
        <dbReference type="Google" id="ProtNLM"/>
    </source>
</evidence>
<evidence type="ECO:0000313" key="2">
    <source>
        <dbReference type="Proteomes" id="UP001523262"/>
    </source>
</evidence>
<dbReference type="EMBL" id="JAMQCR010000001">
    <property type="protein sequence ID" value="MCM2531939.1"/>
    <property type="molecule type" value="Genomic_DNA"/>
</dbReference>
<accession>A0ABT0W8U6</accession>
<dbReference type="Proteomes" id="UP001523262">
    <property type="component" value="Unassembled WGS sequence"/>
</dbReference>
<dbReference type="InterPro" id="IPR036388">
    <property type="entry name" value="WH-like_DNA-bd_sf"/>
</dbReference>
<organism evidence="1 2">
    <name type="scientific">Neobacillus pocheonensis</name>
    <dbReference type="NCBI Taxonomy" id="363869"/>
    <lineage>
        <taxon>Bacteria</taxon>
        <taxon>Bacillati</taxon>
        <taxon>Bacillota</taxon>
        <taxon>Bacilli</taxon>
        <taxon>Bacillales</taxon>
        <taxon>Bacillaceae</taxon>
        <taxon>Neobacillus</taxon>
    </lineage>
</organism>
<reference evidence="1 2" key="1">
    <citation type="submission" date="2022-06" db="EMBL/GenBank/DDBJ databases">
        <authorList>
            <person name="Jeon C.O."/>
        </authorList>
    </citation>
    <scope>NUCLEOTIDE SEQUENCE [LARGE SCALE GENOMIC DNA]</scope>
    <source>
        <strain evidence="1 2">KCTC 13943</strain>
    </source>
</reference>
<gene>
    <name evidence="1" type="ORF">NDK43_05470</name>
</gene>
<dbReference type="Gene3D" id="1.10.10.10">
    <property type="entry name" value="Winged helix-like DNA-binding domain superfamily/Winged helix DNA-binding domain"/>
    <property type="match status" value="1"/>
</dbReference>
<evidence type="ECO:0000313" key="1">
    <source>
        <dbReference type="EMBL" id="MCM2531939.1"/>
    </source>
</evidence>
<sequence>MKNTNLDQFIDGETGELFDKNDYYLRSRKQDEAYKFIQYDQQDNRHFSFADIENIREVISNLSTVHCGYLLILQCYMEFGTGKLNLTRKEMPKAVGTSESTFKRFFSKVRSNGIVTVENGEFYINPRFHFRQQANSDRVIKLFTTPLKQLKDELKPSELGFLYKLLLYVHYDTNMICASPLVEPEQIQFLNKSMIAEWVDMEEKKASKMNGIDHGDRE</sequence>
<protein>
    <recommendedName>
        <fullName evidence="3">Replication protein</fullName>
    </recommendedName>
</protein>
<keyword evidence="2" id="KW-1185">Reference proteome</keyword>
<comment type="caution">
    <text evidence="1">The sequence shown here is derived from an EMBL/GenBank/DDBJ whole genome shotgun (WGS) entry which is preliminary data.</text>
</comment>
<proteinExistence type="predicted"/>
<name>A0ABT0W8U6_9BACI</name>